<dbReference type="Pfam" id="PF01582">
    <property type="entry name" value="TIR"/>
    <property type="match status" value="1"/>
</dbReference>
<dbReference type="FunFam" id="3.40.50.10140:FF:000007">
    <property type="entry name" value="Disease resistance protein (TIR-NBS-LRR class)"/>
    <property type="match status" value="1"/>
</dbReference>
<dbReference type="InterPro" id="IPR044974">
    <property type="entry name" value="Disease_R_plants"/>
</dbReference>
<dbReference type="PANTHER" id="PTHR11017">
    <property type="entry name" value="LEUCINE-RICH REPEAT-CONTAINING PROTEIN"/>
    <property type="match status" value="1"/>
</dbReference>
<dbReference type="Pfam" id="PF00931">
    <property type="entry name" value="NB-ARC"/>
    <property type="match status" value="1"/>
</dbReference>
<dbReference type="EMBL" id="JAAMPC010000005">
    <property type="protein sequence ID" value="KAG2311737.1"/>
    <property type="molecule type" value="Genomic_DNA"/>
</dbReference>
<dbReference type="InterPro" id="IPR002182">
    <property type="entry name" value="NB-ARC"/>
</dbReference>
<dbReference type="Gene3D" id="3.40.50.10140">
    <property type="entry name" value="Toll/interleukin-1 receptor homology (TIR) domain"/>
    <property type="match status" value="1"/>
</dbReference>
<dbReference type="GO" id="GO:0043531">
    <property type="term" value="F:ADP binding"/>
    <property type="evidence" value="ECO:0007669"/>
    <property type="project" value="InterPro"/>
</dbReference>
<protein>
    <recommendedName>
        <fullName evidence="2">TIR domain-containing protein</fullName>
    </recommendedName>
</protein>
<dbReference type="SUPFAM" id="SSF52200">
    <property type="entry name" value="Toll/Interleukin receptor TIR domain"/>
    <property type="match status" value="1"/>
</dbReference>
<evidence type="ECO:0000259" key="2">
    <source>
        <dbReference type="PROSITE" id="PS50104"/>
    </source>
</evidence>
<dbReference type="SMART" id="SM00255">
    <property type="entry name" value="TIR"/>
    <property type="match status" value="1"/>
</dbReference>
<dbReference type="PROSITE" id="PS50104">
    <property type="entry name" value="TIR"/>
    <property type="match status" value="1"/>
</dbReference>
<dbReference type="PANTHER" id="PTHR11017:SF230">
    <property type="entry name" value="ADP-RIBOSYL CYCLASE_CYCLIC ADP-RIBOSE HYDROLASE"/>
    <property type="match status" value="1"/>
</dbReference>
<dbReference type="InterPro" id="IPR035897">
    <property type="entry name" value="Toll_tir_struct_dom_sf"/>
</dbReference>
<reference evidence="3 4" key="1">
    <citation type="submission" date="2020-02" db="EMBL/GenBank/DDBJ databases">
        <authorList>
            <person name="Ma Q."/>
            <person name="Huang Y."/>
            <person name="Song X."/>
            <person name="Pei D."/>
        </authorList>
    </citation>
    <scope>NUCLEOTIDE SEQUENCE [LARGE SCALE GENOMIC DNA]</scope>
    <source>
        <strain evidence="3">Sxm20200214</strain>
        <tissue evidence="3">Leaf</tissue>
    </source>
</reference>
<gene>
    <name evidence="3" type="ORF">Bca52824_023294</name>
</gene>
<dbReference type="AlphaFoldDB" id="A0A8X8AU81"/>
<comment type="caution">
    <text evidence="3">The sequence shown here is derived from an EMBL/GenBank/DDBJ whole genome shotgun (WGS) entry which is preliminary data.</text>
</comment>
<evidence type="ECO:0000313" key="4">
    <source>
        <dbReference type="Proteomes" id="UP000886595"/>
    </source>
</evidence>
<keyword evidence="1" id="KW-0520">NAD</keyword>
<dbReference type="Proteomes" id="UP000886595">
    <property type="component" value="Unassembled WGS sequence"/>
</dbReference>
<dbReference type="OrthoDB" id="1110960at2759"/>
<name>A0A8X8AU81_BRACI</name>
<dbReference type="InterPro" id="IPR000157">
    <property type="entry name" value="TIR_dom"/>
</dbReference>
<dbReference type="InterPro" id="IPR027417">
    <property type="entry name" value="P-loop_NTPase"/>
</dbReference>
<organism evidence="3 4">
    <name type="scientific">Brassica carinata</name>
    <name type="common">Ethiopian mustard</name>
    <name type="synonym">Abyssinian cabbage</name>
    <dbReference type="NCBI Taxonomy" id="52824"/>
    <lineage>
        <taxon>Eukaryota</taxon>
        <taxon>Viridiplantae</taxon>
        <taxon>Streptophyta</taxon>
        <taxon>Embryophyta</taxon>
        <taxon>Tracheophyta</taxon>
        <taxon>Spermatophyta</taxon>
        <taxon>Magnoliopsida</taxon>
        <taxon>eudicotyledons</taxon>
        <taxon>Gunneridae</taxon>
        <taxon>Pentapetalae</taxon>
        <taxon>rosids</taxon>
        <taxon>malvids</taxon>
        <taxon>Brassicales</taxon>
        <taxon>Brassicaceae</taxon>
        <taxon>Brassiceae</taxon>
        <taxon>Brassica</taxon>
    </lineage>
</organism>
<dbReference type="Gene3D" id="3.40.50.300">
    <property type="entry name" value="P-loop containing nucleotide triphosphate hydrolases"/>
    <property type="match status" value="1"/>
</dbReference>
<dbReference type="GO" id="GO:0006952">
    <property type="term" value="P:defense response"/>
    <property type="evidence" value="ECO:0007669"/>
    <property type="project" value="InterPro"/>
</dbReference>
<dbReference type="GO" id="GO:0007165">
    <property type="term" value="P:signal transduction"/>
    <property type="evidence" value="ECO:0007669"/>
    <property type="project" value="InterPro"/>
</dbReference>
<proteinExistence type="predicted"/>
<sequence length="388" mass="43912">MASSSSSLACSCLYQVFLSFRGYDVRKDFLSHVRKELKSKGIIVFIDDEMKRGQSIDSELIGAIRQSRVAIVFLSLNYTSSSWCLDELVEIMKCRKEDQQTVMPIFYKVDPSDVSDQINKVGEAFENTCKGKTEEVKQAWRQALKDVAGIAGYASSNWETEAEMISKVASDVTDVLGFTRSNDFDEFAGIGARITEIKSKLILQSEEVKVIGIWGPAGIGKTITARVLYNQLSPDFPFSNFLENIRGSYEKSSDSNDYQLKLRLQKNILSKIFKKSDIEVHHLGVAQEMLSGKNVLVVLDEVDDWWQLESLANIHRYLAPGRIVIITTEDRKPLKQLRLEIDHIYKMKFPTSTESLQIFCQYAFGQKSPEKGFEMLAEEVTGLSVIFL</sequence>
<evidence type="ECO:0000313" key="3">
    <source>
        <dbReference type="EMBL" id="KAG2311737.1"/>
    </source>
</evidence>
<accession>A0A8X8AU81</accession>
<evidence type="ECO:0000256" key="1">
    <source>
        <dbReference type="ARBA" id="ARBA00023027"/>
    </source>
</evidence>
<dbReference type="SUPFAM" id="SSF52540">
    <property type="entry name" value="P-loop containing nucleoside triphosphate hydrolases"/>
    <property type="match status" value="1"/>
</dbReference>
<dbReference type="PRINTS" id="PR00364">
    <property type="entry name" value="DISEASERSIST"/>
</dbReference>
<feature type="domain" description="TIR" evidence="2">
    <location>
        <begin position="12"/>
        <end position="176"/>
    </location>
</feature>
<keyword evidence="4" id="KW-1185">Reference proteome</keyword>